<evidence type="ECO:0000256" key="1">
    <source>
        <dbReference type="ARBA" id="ARBA00000900"/>
    </source>
</evidence>
<sequence>MDPSRRIIPTPDCPDCYVLCSYLPCFPPFPLPPPPPPLPPSQSTADTTTLHIDHRHLHLAASVLLAAALFLLLLSFSVVLLLLLLRRRHRRASSAASGGAASATAEGEWDGDGDGDGDGEVHHVWYIRTVGLDEATIASIAVAEYKSETGLLGAADCSVCLGEFRDGELVRLLPKCAHAFHVACIDTWLRSHVSCPLCRARIVDPAPAGDAPPARSAPQLESPEVEARSAGVLEIGVGARDVFDELPVGVLPAGDSESSTVDSDLGESGLQPVRRSVSMDSPFISMNVAGMVDEQGADESGKEPIDQEEQSSKDKEKQANPSKTASTQRSYPEIGRSSSSSSRGFFFSRHGRARSSILPM</sequence>
<keyword evidence="13 17" id="KW-0472">Membrane</keyword>
<dbReference type="SUPFAM" id="SSF57850">
    <property type="entry name" value="RING/U-box"/>
    <property type="match status" value="1"/>
</dbReference>
<evidence type="ECO:0000256" key="14">
    <source>
        <dbReference type="ARBA" id="ARBA00024209"/>
    </source>
</evidence>
<comment type="pathway">
    <text evidence="3">Protein modification; protein ubiquitination.</text>
</comment>
<keyword evidence="12 17" id="KW-1133">Transmembrane helix</keyword>
<keyword evidence="5" id="KW-0808">Transferase</keyword>
<dbReference type="UniPathway" id="UPA00143"/>
<dbReference type="GO" id="GO:0016567">
    <property type="term" value="P:protein ubiquitination"/>
    <property type="evidence" value="ECO:0007669"/>
    <property type="project" value="UniProtKB-UniPathway"/>
</dbReference>
<keyword evidence="11" id="KW-0862">Zinc</keyword>
<dbReference type="GO" id="GO:0061630">
    <property type="term" value="F:ubiquitin protein ligase activity"/>
    <property type="evidence" value="ECO:0007669"/>
    <property type="project" value="UniProtKB-EC"/>
</dbReference>
<name>A0A199UKA8_ANACO</name>
<feature type="transmembrane region" description="Helical" evidence="17">
    <location>
        <begin position="59"/>
        <end position="85"/>
    </location>
</feature>
<dbReference type="PROSITE" id="PS50089">
    <property type="entry name" value="ZF_RING_2"/>
    <property type="match status" value="1"/>
</dbReference>
<evidence type="ECO:0000256" key="4">
    <source>
        <dbReference type="ARBA" id="ARBA00012483"/>
    </source>
</evidence>
<evidence type="ECO:0000256" key="2">
    <source>
        <dbReference type="ARBA" id="ARBA00004167"/>
    </source>
</evidence>
<dbReference type="SMART" id="SM00184">
    <property type="entry name" value="RING"/>
    <property type="match status" value="1"/>
</dbReference>
<dbReference type="EC" id="2.3.2.27" evidence="4"/>
<proteinExistence type="inferred from homology"/>
<dbReference type="PANTHER" id="PTHR46913">
    <property type="entry name" value="RING-H2 FINGER PROTEIN ATL16"/>
    <property type="match status" value="1"/>
</dbReference>
<keyword evidence="6 17" id="KW-0812">Transmembrane</keyword>
<evidence type="ECO:0000256" key="10">
    <source>
        <dbReference type="ARBA" id="ARBA00022786"/>
    </source>
</evidence>
<feature type="region of interest" description="Disordered" evidence="16">
    <location>
        <begin position="295"/>
        <end position="360"/>
    </location>
</feature>
<accession>A0A199UKA8</accession>
<evidence type="ECO:0000256" key="6">
    <source>
        <dbReference type="ARBA" id="ARBA00022692"/>
    </source>
</evidence>
<dbReference type="Pfam" id="PF13639">
    <property type="entry name" value="zf-RING_2"/>
    <property type="match status" value="1"/>
</dbReference>
<dbReference type="GO" id="GO:0016020">
    <property type="term" value="C:membrane"/>
    <property type="evidence" value="ECO:0007669"/>
    <property type="project" value="UniProtKB-SubCell"/>
</dbReference>
<comment type="subcellular location">
    <subcellularLocation>
        <location evidence="2">Membrane</location>
        <topology evidence="2">Single-pass membrane protein</topology>
    </subcellularLocation>
</comment>
<keyword evidence="9 15" id="KW-0863">Zinc-finger</keyword>
<keyword evidence="7" id="KW-0479">Metal-binding</keyword>
<dbReference type="FunFam" id="3.30.40.10:FF:000285">
    <property type="entry name" value="RING-H2 finger protein ATL43"/>
    <property type="match status" value="1"/>
</dbReference>
<keyword evidence="10" id="KW-0833">Ubl conjugation pathway</keyword>
<evidence type="ECO:0000256" key="11">
    <source>
        <dbReference type="ARBA" id="ARBA00022833"/>
    </source>
</evidence>
<evidence type="ECO:0000256" key="9">
    <source>
        <dbReference type="ARBA" id="ARBA00022771"/>
    </source>
</evidence>
<evidence type="ECO:0000313" key="20">
    <source>
        <dbReference type="Proteomes" id="UP000092600"/>
    </source>
</evidence>
<comment type="catalytic activity">
    <reaction evidence="1">
        <text>S-ubiquitinyl-[E2 ubiquitin-conjugating enzyme]-L-cysteine + [acceptor protein]-L-lysine = [E2 ubiquitin-conjugating enzyme]-L-cysteine + N(6)-ubiquitinyl-[acceptor protein]-L-lysine.</text>
        <dbReference type="EC" id="2.3.2.27"/>
    </reaction>
</comment>
<keyword evidence="8" id="KW-0732">Signal</keyword>
<evidence type="ECO:0000256" key="16">
    <source>
        <dbReference type="SAM" id="MobiDB-lite"/>
    </source>
</evidence>
<feature type="compositionally biased region" description="Basic and acidic residues" evidence="16">
    <location>
        <begin position="299"/>
        <end position="318"/>
    </location>
</feature>
<evidence type="ECO:0000256" key="3">
    <source>
        <dbReference type="ARBA" id="ARBA00004906"/>
    </source>
</evidence>
<protein>
    <recommendedName>
        <fullName evidence="4">RING-type E3 ubiquitin transferase</fullName>
        <ecNumber evidence="4">2.3.2.27</ecNumber>
    </recommendedName>
</protein>
<evidence type="ECO:0000256" key="7">
    <source>
        <dbReference type="ARBA" id="ARBA00022723"/>
    </source>
</evidence>
<dbReference type="PANTHER" id="PTHR46913:SF19">
    <property type="entry name" value="RING-TYPE E3 UBIQUITIN TRANSFERASE"/>
    <property type="match status" value="1"/>
</dbReference>
<dbReference type="Proteomes" id="UP000092600">
    <property type="component" value="Unassembled WGS sequence"/>
</dbReference>
<comment type="caution">
    <text evidence="19">The sequence shown here is derived from an EMBL/GenBank/DDBJ whole genome shotgun (WGS) entry which is preliminary data.</text>
</comment>
<dbReference type="GO" id="GO:0008270">
    <property type="term" value="F:zinc ion binding"/>
    <property type="evidence" value="ECO:0007669"/>
    <property type="project" value="UniProtKB-KW"/>
</dbReference>
<reference evidence="19 20" key="1">
    <citation type="journal article" date="2016" name="DNA Res.">
        <title>The draft genome of MD-2 pineapple using hybrid error correction of long reads.</title>
        <authorList>
            <person name="Redwan R.M."/>
            <person name="Saidin A."/>
            <person name="Kumar S.V."/>
        </authorList>
    </citation>
    <scope>NUCLEOTIDE SEQUENCE [LARGE SCALE GENOMIC DNA]</scope>
    <source>
        <strain evidence="20">cv. MD2</strain>
        <tissue evidence="19">Leaf</tissue>
    </source>
</reference>
<dbReference type="InterPro" id="IPR013083">
    <property type="entry name" value="Znf_RING/FYVE/PHD"/>
</dbReference>
<evidence type="ECO:0000259" key="18">
    <source>
        <dbReference type="PROSITE" id="PS50089"/>
    </source>
</evidence>
<feature type="domain" description="RING-type" evidence="18">
    <location>
        <begin position="157"/>
        <end position="199"/>
    </location>
</feature>
<dbReference type="EMBL" id="LSRQ01007354">
    <property type="protein sequence ID" value="OAY65020.1"/>
    <property type="molecule type" value="Genomic_DNA"/>
</dbReference>
<evidence type="ECO:0000313" key="19">
    <source>
        <dbReference type="EMBL" id="OAY65020.1"/>
    </source>
</evidence>
<feature type="compositionally biased region" description="Polar residues" evidence="16">
    <location>
        <begin position="319"/>
        <end position="330"/>
    </location>
</feature>
<gene>
    <name evidence="19" type="ORF">ACMD2_12778</name>
</gene>
<dbReference type="CDD" id="cd16461">
    <property type="entry name" value="RING-H2_EL5-like"/>
    <property type="match status" value="1"/>
</dbReference>
<dbReference type="InterPro" id="IPR001841">
    <property type="entry name" value="Znf_RING"/>
</dbReference>
<evidence type="ECO:0000256" key="8">
    <source>
        <dbReference type="ARBA" id="ARBA00022729"/>
    </source>
</evidence>
<organism evidence="19 20">
    <name type="scientific">Ananas comosus</name>
    <name type="common">Pineapple</name>
    <name type="synonym">Ananas ananas</name>
    <dbReference type="NCBI Taxonomy" id="4615"/>
    <lineage>
        <taxon>Eukaryota</taxon>
        <taxon>Viridiplantae</taxon>
        <taxon>Streptophyta</taxon>
        <taxon>Embryophyta</taxon>
        <taxon>Tracheophyta</taxon>
        <taxon>Spermatophyta</taxon>
        <taxon>Magnoliopsida</taxon>
        <taxon>Liliopsida</taxon>
        <taxon>Poales</taxon>
        <taxon>Bromeliaceae</taxon>
        <taxon>Bromelioideae</taxon>
        <taxon>Ananas</taxon>
    </lineage>
</organism>
<dbReference type="InterPro" id="IPR044600">
    <property type="entry name" value="ATL1/ATL16-like"/>
</dbReference>
<evidence type="ECO:0000256" key="5">
    <source>
        <dbReference type="ARBA" id="ARBA00022679"/>
    </source>
</evidence>
<dbReference type="Gene3D" id="3.30.40.10">
    <property type="entry name" value="Zinc/RING finger domain, C3HC4 (zinc finger)"/>
    <property type="match status" value="1"/>
</dbReference>
<feature type="region of interest" description="Disordered" evidence="16">
    <location>
        <begin position="251"/>
        <end position="278"/>
    </location>
</feature>
<evidence type="ECO:0000256" key="15">
    <source>
        <dbReference type="PROSITE-ProRule" id="PRU00175"/>
    </source>
</evidence>
<evidence type="ECO:0000256" key="12">
    <source>
        <dbReference type="ARBA" id="ARBA00022989"/>
    </source>
</evidence>
<comment type="similarity">
    <text evidence="14">Belongs to the RING-type zinc finger family. ATL subfamily.</text>
</comment>
<dbReference type="AlphaFoldDB" id="A0A199UKA8"/>
<evidence type="ECO:0000256" key="13">
    <source>
        <dbReference type="ARBA" id="ARBA00023136"/>
    </source>
</evidence>
<evidence type="ECO:0000256" key="17">
    <source>
        <dbReference type="SAM" id="Phobius"/>
    </source>
</evidence>
<feature type="compositionally biased region" description="Low complexity" evidence="16">
    <location>
        <begin position="335"/>
        <end position="348"/>
    </location>
</feature>